<name>A0A6J6QP16_9ZZZZ</name>
<accession>A0A6J6QP16</accession>
<sequence length="76" mass="8095">MMMLGSVTSSRTVCALTIARAMTISLGVMDSYIAASSSTLLTMTRAEIPAASSRRLREGEADARIIDGIYDFFGKG</sequence>
<reference evidence="1" key="1">
    <citation type="submission" date="2020-05" db="EMBL/GenBank/DDBJ databases">
        <authorList>
            <person name="Chiriac C."/>
            <person name="Salcher M."/>
            <person name="Ghai R."/>
            <person name="Kavagutti S V."/>
        </authorList>
    </citation>
    <scope>NUCLEOTIDE SEQUENCE</scope>
</reference>
<protein>
    <submittedName>
        <fullName evidence="1">Unannotated protein</fullName>
    </submittedName>
</protein>
<gene>
    <name evidence="1" type="ORF">UFOPK2646_01044</name>
</gene>
<evidence type="ECO:0000313" key="1">
    <source>
        <dbReference type="EMBL" id="CAB4712442.1"/>
    </source>
</evidence>
<organism evidence="1">
    <name type="scientific">freshwater metagenome</name>
    <dbReference type="NCBI Taxonomy" id="449393"/>
    <lineage>
        <taxon>unclassified sequences</taxon>
        <taxon>metagenomes</taxon>
        <taxon>ecological metagenomes</taxon>
    </lineage>
</organism>
<dbReference type="AlphaFoldDB" id="A0A6J6QP16"/>
<proteinExistence type="predicted"/>
<dbReference type="EMBL" id="CAEZYB010000137">
    <property type="protein sequence ID" value="CAB4712442.1"/>
    <property type="molecule type" value="Genomic_DNA"/>
</dbReference>